<feature type="transmembrane region" description="Helical" evidence="7">
    <location>
        <begin position="211"/>
        <end position="230"/>
    </location>
</feature>
<dbReference type="PANTHER" id="PTHR30106">
    <property type="entry name" value="INNER MEMBRANE PROTEIN YEIH-RELATED"/>
    <property type="match status" value="1"/>
</dbReference>
<dbReference type="GO" id="GO:0005886">
    <property type="term" value="C:plasma membrane"/>
    <property type="evidence" value="ECO:0007669"/>
    <property type="project" value="UniProtKB-SubCell"/>
</dbReference>
<feature type="transmembrane region" description="Helical" evidence="7">
    <location>
        <begin position="156"/>
        <end position="174"/>
    </location>
</feature>
<evidence type="ECO:0000256" key="4">
    <source>
        <dbReference type="ARBA" id="ARBA00022692"/>
    </source>
</evidence>
<feature type="transmembrane region" description="Helical" evidence="7">
    <location>
        <begin position="96"/>
        <end position="115"/>
    </location>
</feature>
<feature type="transmembrane region" description="Helical" evidence="7">
    <location>
        <begin position="25"/>
        <end position="47"/>
    </location>
</feature>
<gene>
    <name evidence="8" type="ORF">EDC19_2223</name>
</gene>
<feature type="transmembrane region" description="Helical" evidence="7">
    <location>
        <begin position="67"/>
        <end position="89"/>
    </location>
</feature>
<keyword evidence="3" id="KW-1003">Cell membrane</keyword>
<dbReference type="RefSeq" id="WP_132282916.1">
    <property type="nucleotide sequence ID" value="NZ_SMGQ01000014.1"/>
</dbReference>
<comment type="caution">
    <text evidence="8">The sequence shown here is derived from an EMBL/GenBank/DDBJ whole genome shotgun (WGS) entry which is preliminary data.</text>
</comment>
<keyword evidence="5 7" id="KW-1133">Transmembrane helix</keyword>
<dbReference type="PANTHER" id="PTHR30106:SF1">
    <property type="entry name" value="UPF0324 MEMBRANE PROTEIN FN0533"/>
    <property type="match status" value="1"/>
</dbReference>
<feature type="transmembrane region" description="Helical" evidence="7">
    <location>
        <begin position="308"/>
        <end position="329"/>
    </location>
</feature>
<evidence type="ECO:0000256" key="1">
    <source>
        <dbReference type="ARBA" id="ARBA00004651"/>
    </source>
</evidence>
<feature type="transmembrane region" description="Helical" evidence="7">
    <location>
        <begin position="350"/>
        <end position="369"/>
    </location>
</feature>
<dbReference type="EMBL" id="SMGQ01000014">
    <property type="protein sequence ID" value="TCK92488.1"/>
    <property type="molecule type" value="Genomic_DNA"/>
</dbReference>
<evidence type="ECO:0000313" key="9">
    <source>
        <dbReference type="Proteomes" id="UP000294545"/>
    </source>
</evidence>
<feature type="transmembrane region" description="Helical" evidence="7">
    <location>
        <begin position="242"/>
        <end position="264"/>
    </location>
</feature>
<evidence type="ECO:0000256" key="3">
    <source>
        <dbReference type="ARBA" id="ARBA00022475"/>
    </source>
</evidence>
<protein>
    <submittedName>
        <fullName evidence="8">Putative integral membrane protein (TIGR00698 family)</fullName>
    </submittedName>
</protein>
<dbReference type="AlphaFoldDB" id="A0A4R1MIF9"/>
<name>A0A4R1MIF9_9FIRM</name>
<evidence type="ECO:0000313" key="8">
    <source>
        <dbReference type="EMBL" id="TCK92488.1"/>
    </source>
</evidence>
<feature type="transmembrane region" description="Helical" evidence="7">
    <location>
        <begin position="420"/>
        <end position="439"/>
    </location>
</feature>
<feature type="transmembrane region" description="Helical" evidence="7">
    <location>
        <begin position="276"/>
        <end position="296"/>
    </location>
</feature>
<evidence type="ECO:0000256" key="7">
    <source>
        <dbReference type="SAM" id="Phobius"/>
    </source>
</evidence>
<reference evidence="8 9" key="1">
    <citation type="submission" date="2019-03" db="EMBL/GenBank/DDBJ databases">
        <title>Genomic Encyclopedia of Type Strains, Phase IV (KMG-IV): sequencing the most valuable type-strain genomes for metagenomic binning, comparative biology and taxonomic classification.</title>
        <authorList>
            <person name="Goeker M."/>
        </authorList>
    </citation>
    <scope>NUCLEOTIDE SEQUENCE [LARGE SCALE GENOMIC DNA]</scope>
    <source>
        <strain evidence="8 9">DSM 24176</strain>
    </source>
</reference>
<organism evidence="8 9">
    <name type="scientific">Natranaerovirga hydrolytica</name>
    <dbReference type="NCBI Taxonomy" id="680378"/>
    <lineage>
        <taxon>Bacteria</taxon>
        <taxon>Bacillati</taxon>
        <taxon>Bacillota</taxon>
        <taxon>Clostridia</taxon>
        <taxon>Lachnospirales</taxon>
        <taxon>Natranaerovirgaceae</taxon>
        <taxon>Natranaerovirga</taxon>
    </lineage>
</organism>
<comment type="similarity">
    <text evidence="2">Belongs to the UPF0324 family.</text>
</comment>
<keyword evidence="6 7" id="KW-0472">Membrane</keyword>
<keyword evidence="4 7" id="KW-0812">Transmembrane</keyword>
<evidence type="ECO:0000256" key="5">
    <source>
        <dbReference type="ARBA" id="ARBA00022989"/>
    </source>
</evidence>
<feature type="transmembrane region" description="Helical" evidence="7">
    <location>
        <begin position="127"/>
        <end position="144"/>
    </location>
</feature>
<comment type="subcellular location">
    <subcellularLocation>
        <location evidence="1">Cell membrane</location>
        <topology evidence="1">Multi-pass membrane protein</topology>
    </subcellularLocation>
</comment>
<dbReference type="InterPro" id="IPR018383">
    <property type="entry name" value="UPF0324_pro"/>
</dbReference>
<proteinExistence type="inferred from homology"/>
<keyword evidence="9" id="KW-1185">Reference proteome</keyword>
<evidence type="ECO:0000256" key="2">
    <source>
        <dbReference type="ARBA" id="ARBA00007977"/>
    </source>
</evidence>
<accession>A0A4R1MIF9</accession>
<dbReference type="OrthoDB" id="9766798at2"/>
<feature type="transmembrane region" description="Helical" evidence="7">
    <location>
        <begin position="381"/>
        <end position="399"/>
    </location>
</feature>
<feature type="transmembrane region" description="Helical" evidence="7">
    <location>
        <begin position="180"/>
        <end position="199"/>
    </location>
</feature>
<sequence length="443" mass="48803">MSTINNKEEQSKNPFSSLIRKEDWWAVWLGIILIIGALIGGISSPVLPERWGREGSFDLLTSISQENILGIIMTGIVAWVVFSLSVYFFKKDQFKKFVLSFPIMYLLSMVAYTIGNYNPLRHYGFNNVIWALVIGLIISNVFGTPQFLKNVMRTELYIKTGLVLLGASILFNRVLSLGALGLGVAWFVTPVVIIVMYWFSQKVLKMKKERNMAITLVSALSVCGVSAAIATGSAAKAKKQEISLAISISLIFTILMMIIMPFLIRLMGLSPAVGGAWIGGTVDATGAVVAASTMLGDEAMEVASVIKMIQNVLIGIVAFIIATIWASVYEKQEGEKRKVSIKEIWIRMPKFILGFIGASLIFSFLIPEATVSDKLPIINGYRQLFFTLAFVSIGLESNFKDMAKLVKGGKPLKLYLVGQSLNVVLTLIAAMIFFSGRFFPLPF</sequence>
<evidence type="ECO:0000256" key="6">
    <source>
        <dbReference type="ARBA" id="ARBA00023136"/>
    </source>
</evidence>
<dbReference type="Proteomes" id="UP000294545">
    <property type="component" value="Unassembled WGS sequence"/>
</dbReference>
<dbReference type="Pfam" id="PF03601">
    <property type="entry name" value="Cons_hypoth698"/>
    <property type="match status" value="1"/>
</dbReference>